<protein>
    <recommendedName>
        <fullName evidence="3">ADP-ribosyltransferase exoenzyme domain protein</fullName>
    </recommendedName>
</protein>
<evidence type="ECO:0000313" key="2">
    <source>
        <dbReference type="Proteomes" id="UP001162001"/>
    </source>
</evidence>
<accession>A0A7D3QVZ1</accession>
<dbReference type="Gene3D" id="3.90.176.10">
    <property type="entry name" value="Toxin ADP-ribosyltransferase, Chain A, domain 1"/>
    <property type="match status" value="1"/>
</dbReference>
<evidence type="ECO:0008006" key="3">
    <source>
        <dbReference type="Google" id="ProtNLM"/>
    </source>
</evidence>
<proteinExistence type="predicted"/>
<keyword evidence="2" id="KW-1185">Reference proteome</keyword>
<sequence length="784" mass="94504">MNYYLLYYKDDKTIKETKYEDVFDMLYYLKAVVPEEEHIKEYIKTGKNNKIKEYFKATKEDIIIQKIKDEISKIDNKVPLYDELKRNLFIIPKELVYKRVTYDSYRFPDKRLLTLLKEKRNKLKPMITKLKRKIDTQKKLSDYEDSDRLYYQIIHKNIKLQEEYHKLSLMIKFMKSFNNDLLETTYMKVFYLYANEVGKNITVCLRPSFAPHYTHIKPYYTRSELINLALNMEIIKPSNKYYDQEEIMKLCDQVTNNDISADTIMKHQEYIINNDKIGIIQYYSLQGSYFINQYMRNLINYEYKNELLETTIRSMWELVNNAPEFDKEYTLYRFIHNDDYLKHLNIGDTFTDPSFISTTRDPFYRSEVYKFGFILIKINIPSYKKGVGLCIESYSHFPEEQEIILSPLSILRLDKKDENALYYHTDDMYASKITTRYEFTYVGKEKISFIDRPHISNIKKPVDFINIEVLNALSIHEKIKQFIAKYVNDIFQFKTTIGKHEFDIIVEWYDSTNAYKDFYAATTNNGFSMYTIHNNYIMFTIELGEDNDKPYMYVNYYFKFASANTDRDINDNEFIEFLSKIAYYFGIKNVVLYAEYASCDIGNELKESGEIKIYRGGNYCIDYYKYLKNKERRFQNKDINIDSTELKPMFSYYELERLRTTIPTKVLSKEDRDELFQIYSKIYKPYIKDGSDNLADFYIWMVENQCVYIKLLTDKMQRLYNKNNPFTNDYYILDASRYLYNNELINELPVVKDSKTNLDKNVIDRIQKNEYRLQYYKRERVPSL</sequence>
<gene>
    <name evidence="1" type="ORF">Fadolivirus_1_621</name>
</gene>
<name>A0A7D3QVZ1_9VIRU</name>
<evidence type="ECO:0000313" key="1">
    <source>
        <dbReference type="EMBL" id="QKF94079.1"/>
    </source>
</evidence>
<dbReference type="Proteomes" id="UP001162001">
    <property type="component" value="Segment"/>
</dbReference>
<reference evidence="1 2" key="1">
    <citation type="submission" date="2020-04" db="EMBL/GenBank/DDBJ databases">
        <title>Advantages and limits of metagenomic assembly and binning of a giant virus.</title>
        <authorList>
            <person name="Schulz F."/>
            <person name="Andreani J."/>
            <person name="Francis R."/>
            <person name="Boudjemaa H."/>
            <person name="Bou Khalil J.Y."/>
            <person name="Lee J."/>
            <person name="La Scola B."/>
            <person name="Woyke T."/>
        </authorList>
    </citation>
    <scope>NUCLEOTIDE SEQUENCE [LARGE SCALE GENOMIC DNA]</scope>
    <source>
        <strain evidence="1 2">FV1/VV64</strain>
    </source>
</reference>
<organism evidence="1 2">
    <name type="scientific">Fadolivirus FV1/VV64</name>
    <dbReference type="NCBI Taxonomy" id="3070911"/>
    <lineage>
        <taxon>Viruses</taxon>
        <taxon>Varidnaviria</taxon>
        <taxon>Bamfordvirae</taxon>
        <taxon>Nucleocytoviricota</taxon>
        <taxon>Megaviricetes</taxon>
        <taxon>Imitervirales</taxon>
        <taxon>Mimiviridae</taxon>
        <taxon>Klosneuvirinae</taxon>
        <taxon>Fadolivirus</taxon>
        <taxon>Fadolivirus algeromassiliense</taxon>
    </lineage>
</organism>
<dbReference type="SUPFAM" id="SSF56399">
    <property type="entry name" value="ADP-ribosylation"/>
    <property type="match status" value="1"/>
</dbReference>
<dbReference type="EMBL" id="MT418680">
    <property type="protein sequence ID" value="QKF94079.1"/>
    <property type="molecule type" value="Genomic_DNA"/>
</dbReference>
<dbReference type="PROSITE" id="PS51996">
    <property type="entry name" value="TR_MART"/>
    <property type="match status" value="1"/>
</dbReference>